<gene>
    <name evidence="3" type="primary">LOC105361803</name>
</gene>
<sequence length="92" mass="11080">MEIFENLDWIPNLEDMLNDKFLNDERLKNESSIYNILNGNFYDPFYDIKPPDYKPIQEKIQKNQKTNTSSSEKRSVKKKKFKTTKKKKKKDS</sequence>
<evidence type="ECO:0000313" key="2">
    <source>
        <dbReference type="Proteomes" id="UP000695007"/>
    </source>
</evidence>
<dbReference type="AlphaFoldDB" id="A0AAJ7DUZ3"/>
<dbReference type="Proteomes" id="UP000695007">
    <property type="component" value="Unplaced"/>
</dbReference>
<dbReference type="GeneID" id="105361803"/>
<feature type="compositionally biased region" description="Basic residues" evidence="1">
    <location>
        <begin position="75"/>
        <end position="92"/>
    </location>
</feature>
<proteinExistence type="predicted"/>
<dbReference type="KEGG" id="csol:105361803"/>
<keyword evidence="2" id="KW-1185">Reference proteome</keyword>
<organism evidence="2 3">
    <name type="scientific">Ceratosolen solmsi marchali</name>
    <dbReference type="NCBI Taxonomy" id="326594"/>
    <lineage>
        <taxon>Eukaryota</taxon>
        <taxon>Metazoa</taxon>
        <taxon>Ecdysozoa</taxon>
        <taxon>Arthropoda</taxon>
        <taxon>Hexapoda</taxon>
        <taxon>Insecta</taxon>
        <taxon>Pterygota</taxon>
        <taxon>Neoptera</taxon>
        <taxon>Endopterygota</taxon>
        <taxon>Hymenoptera</taxon>
        <taxon>Apocrita</taxon>
        <taxon>Proctotrupomorpha</taxon>
        <taxon>Chalcidoidea</taxon>
        <taxon>Agaonidae</taxon>
        <taxon>Agaoninae</taxon>
        <taxon>Ceratosolen</taxon>
    </lineage>
</organism>
<evidence type="ECO:0000313" key="3">
    <source>
        <dbReference type="RefSeq" id="XP_011497383.1"/>
    </source>
</evidence>
<accession>A0AAJ7DUZ3</accession>
<protein>
    <submittedName>
        <fullName evidence="3">Uncharacterized protein LOC105361803</fullName>
    </submittedName>
</protein>
<evidence type="ECO:0000256" key="1">
    <source>
        <dbReference type="SAM" id="MobiDB-lite"/>
    </source>
</evidence>
<reference evidence="3" key="1">
    <citation type="submission" date="2025-08" db="UniProtKB">
        <authorList>
            <consortium name="RefSeq"/>
        </authorList>
    </citation>
    <scope>IDENTIFICATION</scope>
</reference>
<feature type="region of interest" description="Disordered" evidence="1">
    <location>
        <begin position="59"/>
        <end position="92"/>
    </location>
</feature>
<dbReference type="RefSeq" id="XP_011497383.1">
    <property type="nucleotide sequence ID" value="XM_011499081.1"/>
</dbReference>
<name>A0AAJ7DUZ3_9HYME</name>